<evidence type="ECO:0000313" key="1">
    <source>
        <dbReference type="EnsemblMetazoa" id="PPA40678.1"/>
    </source>
</evidence>
<evidence type="ECO:0000313" key="2">
    <source>
        <dbReference type="Proteomes" id="UP000005239"/>
    </source>
</evidence>
<keyword evidence="2" id="KW-1185">Reference proteome</keyword>
<reference evidence="1" key="2">
    <citation type="submission" date="2022-06" db="UniProtKB">
        <authorList>
            <consortium name="EnsemblMetazoa"/>
        </authorList>
    </citation>
    <scope>IDENTIFICATION</scope>
    <source>
        <strain evidence="1">PS312</strain>
    </source>
</reference>
<gene>
    <name evidence="1" type="primary">WBGene00279047</name>
</gene>
<dbReference type="Proteomes" id="UP000005239">
    <property type="component" value="Unassembled WGS sequence"/>
</dbReference>
<dbReference type="EnsemblMetazoa" id="PPA40678.1">
    <property type="protein sequence ID" value="PPA40678.1"/>
    <property type="gene ID" value="WBGene00279047"/>
</dbReference>
<proteinExistence type="predicted"/>
<organism evidence="1 2">
    <name type="scientific">Pristionchus pacificus</name>
    <name type="common">Parasitic nematode worm</name>
    <dbReference type="NCBI Taxonomy" id="54126"/>
    <lineage>
        <taxon>Eukaryota</taxon>
        <taxon>Metazoa</taxon>
        <taxon>Ecdysozoa</taxon>
        <taxon>Nematoda</taxon>
        <taxon>Chromadorea</taxon>
        <taxon>Rhabditida</taxon>
        <taxon>Rhabditina</taxon>
        <taxon>Diplogasteromorpha</taxon>
        <taxon>Diplogasteroidea</taxon>
        <taxon>Neodiplogasteridae</taxon>
        <taxon>Pristionchus</taxon>
    </lineage>
</organism>
<sequence>MARFHSIILFLLLNGTLRMGKIPETRMASENLYRKRTATILLHVWVLFRASCRVYVFHQMTYLSELFNDTPLRASFSMLL</sequence>
<reference evidence="2" key="1">
    <citation type="journal article" date="2008" name="Nat. Genet.">
        <title>The Pristionchus pacificus genome provides a unique perspective on nematode lifestyle and parasitism.</title>
        <authorList>
            <person name="Dieterich C."/>
            <person name="Clifton S.W."/>
            <person name="Schuster L.N."/>
            <person name="Chinwalla A."/>
            <person name="Delehaunty K."/>
            <person name="Dinkelacker I."/>
            <person name="Fulton L."/>
            <person name="Fulton R."/>
            <person name="Godfrey J."/>
            <person name="Minx P."/>
            <person name="Mitreva M."/>
            <person name="Roeseler W."/>
            <person name="Tian H."/>
            <person name="Witte H."/>
            <person name="Yang S.P."/>
            <person name="Wilson R.K."/>
            <person name="Sommer R.J."/>
        </authorList>
    </citation>
    <scope>NUCLEOTIDE SEQUENCE [LARGE SCALE GENOMIC DNA]</scope>
    <source>
        <strain evidence="2">PS312</strain>
    </source>
</reference>
<dbReference type="AlphaFoldDB" id="A0A2A6C3H9"/>
<accession>A0A8R1YYZ4</accession>
<accession>A0A2A6C3H9</accession>
<name>A0A2A6C3H9_PRIPA</name>
<protein>
    <submittedName>
        <fullName evidence="1">Uncharacterized protein</fullName>
    </submittedName>
</protein>